<sequence length="212" mass="22375">MRMSQEMMDKTCRGFAEALAAREPVPGGGSASAFVGALGASLCGMVARYGATNPALADRADDLTRAFAQADELAQELVELVAEDVRAYGQVSAAYGIPRGDPARATAIQDALHVAAMPPYRIMDACGRALALLEDMADKGSRQLLSDVACGAVFCRSAMQGASLTLFANTTSMKDRARAEELETACDELLDTWLPRADALARRAADAARKRG</sequence>
<dbReference type="Proteomes" id="UP000225608">
    <property type="component" value="Chromosome"/>
</dbReference>
<dbReference type="AlphaFoldDB" id="A0A2D1TWT4"/>
<organism evidence="2 3">
    <name type="scientific">Collinsella aerofaciens</name>
    <dbReference type="NCBI Taxonomy" id="74426"/>
    <lineage>
        <taxon>Bacteria</taxon>
        <taxon>Bacillati</taxon>
        <taxon>Actinomycetota</taxon>
        <taxon>Coriobacteriia</taxon>
        <taxon>Coriobacteriales</taxon>
        <taxon>Coriobacteriaceae</taxon>
        <taxon>Collinsella</taxon>
    </lineage>
</organism>
<protein>
    <recommendedName>
        <fullName evidence="1">Cyclodeaminase/cyclohydrolase domain-containing protein</fullName>
    </recommendedName>
</protein>
<dbReference type="EMBL" id="CP024160">
    <property type="protein sequence ID" value="ATP53828.1"/>
    <property type="molecule type" value="Genomic_DNA"/>
</dbReference>
<accession>A0A2D1TWT4</accession>
<evidence type="ECO:0000313" key="3">
    <source>
        <dbReference type="Proteomes" id="UP000225608"/>
    </source>
</evidence>
<dbReference type="Gene3D" id="1.20.120.680">
    <property type="entry name" value="Formiminotetrahydrofolate cyclodeaminase monomer, up-and-down helical bundle"/>
    <property type="match status" value="1"/>
</dbReference>
<dbReference type="KEGG" id="caer:CSV91_04350"/>
<name>A0A2D1TWT4_9ACTN</name>
<evidence type="ECO:0000313" key="2">
    <source>
        <dbReference type="EMBL" id="ATP53828.1"/>
    </source>
</evidence>
<feature type="domain" description="Cyclodeaminase/cyclohydrolase" evidence="1">
    <location>
        <begin position="11"/>
        <end position="187"/>
    </location>
</feature>
<evidence type="ECO:0000259" key="1">
    <source>
        <dbReference type="Pfam" id="PF04961"/>
    </source>
</evidence>
<dbReference type="GO" id="GO:0003824">
    <property type="term" value="F:catalytic activity"/>
    <property type="evidence" value="ECO:0007669"/>
    <property type="project" value="InterPro"/>
</dbReference>
<dbReference type="InterPro" id="IPR007044">
    <property type="entry name" value="Cyclodeamin/CycHdrlase"/>
</dbReference>
<dbReference type="SUPFAM" id="SSF101262">
    <property type="entry name" value="Methenyltetrahydrofolate cyclohydrolase-like"/>
    <property type="match status" value="1"/>
</dbReference>
<gene>
    <name evidence="2" type="ORF">CSV91_04350</name>
</gene>
<dbReference type="Pfam" id="PF04961">
    <property type="entry name" value="FTCD_C"/>
    <property type="match status" value="1"/>
</dbReference>
<proteinExistence type="predicted"/>
<reference evidence="2 3" key="1">
    <citation type="submission" date="2017-10" db="EMBL/GenBank/DDBJ databases">
        <title>Complete genome sequence of Collinsella aerofaciens isolated from the gut of a healthy adult Indian.</title>
        <authorList>
            <person name="Bag S."/>
            <person name="Ghosh T.S."/>
            <person name="Das B."/>
        </authorList>
    </citation>
    <scope>NUCLEOTIDE SEQUENCE [LARGE SCALE GENOMIC DNA]</scope>
    <source>
        <strain evidence="3">indica</strain>
    </source>
</reference>
<dbReference type="InterPro" id="IPR036178">
    <property type="entry name" value="Formintransfe-cycloase-like_sf"/>
</dbReference>